<dbReference type="InterPro" id="IPR050306">
    <property type="entry name" value="PfkB_Carbo_kinase"/>
</dbReference>
<dbReference type="PANTHER" id="PTHR43085">
    <property type="entry name" value="HEXOKINASE FAMILY MEMBER"/>
    <property type="match status" value="1"/>
</dbReference>
<evidence type="ECO:0000256" key="2">
    <source>
        <dbReference type="ARBA" id="ARBA00022679"/>
    </source>
</evidence>
<evidence type="ECO:0000256" key="5">
    <source>
        <dbReference type="ARBA" id="ARBA00022840"/>
    </source>
</evidence>
<dbReference type="Pfam" id="PF00294">
    <property type="entry name" value="PfkB"/>
    <property type="match status" value="1"/>
</dbReference>
<dbReference type="InterPro" id="IPR029056">
    <property type="entry name" value="Ribokinase-like"/>
</dbReference>
<evidence type="ECO:0000256" key="4">
    <source>
        <dbReference type="ARBA" id="ARBA00022777"/>
    </source>
</evidence>
<dbReference type="EMBL" id="CACVAY010000030">
    <property type="protein sequence ID" value="CAA6806451.1"/>
    <property type="molecule type" value="Genomic_DNA"/>
</dbReference>
<evidence type="ECO:0000313" key="7">
    <source>
        <dbReference type="EMBL" id="CAA6806451.1"/>
    </source>
</evidence>
<dbReference type="SUPFAM" id="SSF53613">
    <property type="entry name" value="Ribokinase-like"/>
    <property type="match status" value="1"/>
</dbReference>
<reference evidence="7" key="1">
    <citation type="submission" date="2020-01" db="EMBL/GenBank/DDBJ databases">
        <authorList>
            <person name="Meier V. D."/>
            <person name="Meier V D."/>
        </authorList>
    </citation>
    <scope>NUCLEOTIDE SEQUENCE</scope>
    <source>
        <strain evidence="7">HLG_WM_MAG_07</strain>
    </source>
</reference>
<dbReference type="GO" id="GO:0005524">
    <property type="term" value="F:ATP binding"/>
    <property type="evidence" value="ECO:0007669"/>
    <property type="project" value="UniProtKB-KW"/>
</dbReference>
<feature type="domain" description="Carbohydrate kinase PfkB" evidence="6">
    <location>
        <begin position="19"/>
        <end position="293"/>
    </location>
</feature>
<accession>A0A6S6SG82</accession>
<dbReference type="AlphaFoldDB" id="A0A6S6SG82"/>
<gene>
    <name evidence="7" type="ORF">HELGO_WM12178</name>
</gene>
<comment type="similarity">
    <text evidence="1">Belongs to the carbohydrate kinase PfkB family.</text>
</comment>
<keyword evidence="4 7" id="KW-0418">Kinase</keyword>
<sequence length="300" mass="32548">MDMLPQQLEDGKIAYLPVPGGALYNTAIALGRLGEETGFFSGLSTDMFGQELISHLEDSGVSTAYCARSPNPTTLAFVTLKEGIAKYSFLDENSAIRMLSTEAIPDLSGGVQTFHFGAISLISEPCGSTFEELMRRMSRIAVISLDPNIRPGFITNESAYRNRLRRMIAMSDIIKVSEEDLDWMEPGRRFGQVAHNWIEGGASVVTLTMGSEGSRSITRSEDVIVPATPVKVVDTVGAGDTYNAGFLSSLRASGVLSKQGLKELDKYTLRAAVEYGSKIAGYTVKQAGANPPWKRDLMDN</sequence>
<evidence type="ECO:0000256" key="1">
    <source>
        <dbReference type="ARBA" id="ARBA00010688"/>
    </source>
</evidence>
<evidence type="ECO:0000259" key="6">
    <source>
        <dbReference type="Pfam" id="PF00294"/>
    </source>
</evidence>
<dbReference type="PANTHER" id="PTHR43085:SF1">
    <property type="entry name" value="PSEUDOURIDINE KINASE-RELATED"/>
    <property type="match status" value="1"/>
</dbReference>
<organism evidence="7">
    <name type="scientific">uncultured Thiotrichaceae bacterium</name>
    <dbReference type="NCBI Taxonomy" id="298394"/>
    <lineage>
        <taxon>Bacteria</taxon>
        <taxon>Pseudomonadati</taxon>
        <taxon>Pseudomonadota</taxon>
        <taxon>Gammaproteobacteria</taxon>
        <taxon>Thiotrichales</taxon>
        <taxon>Thiotrichaceae</taxon>
        <taxon>environmental samples</taxon>
    </lineage>
</organism>
<dbReference type="CDD" id="cd01167">
    <property type="entry name" value="bac_FRK"/>
    <property type="match status" value="1"/>
</dbReference>
<keyword evidence="5" id="KW-0067">ATP-binding</keyword>
<dbReference type="Gene3D" id="3.40.1190.20">
    <property type="match status" value="1"/>
</dbReference>
<name>A0A6S6SG82_9GAMM</name>
<dbReference type="InterPro" id="IPR011611">
    <property type="entry name" value="PfkB_dom"/>
</dbReference>
<dbReference type="PROSITE" id="PS00584">
    <property type="entry name" value="PFKB_KINASES_2"/>
    <property type="match status" value="1"/>
</dbReference>
<dbReference type="InterPro" id="IPR002173">
    <property type="entry name" value="Carboh/pur_kinase_PfkB_CS"/>
</dbReference>
<dbReference type="EC" id="2.7.1.4" evidence="7"/>
<keyword evidence="2 7" id="KW-0808">Transferase</keyword>
<proteinExistence type="inferred from homology"/>
<dbReference type="GO" id="GO:0008865">
    <property type="term" value="F:fructokinase activity"/>
    <property type="evidence" value="ECO:0007669"/>
    <property type="project" value="UniProtKB-EC"/>
</dbReference>
<keyword evidence="3" id="KW-0547">Nucleotide-binding</keyword>
<protein>
    <submittedName>
        <fullName evidence="7">Fructokinase (EC)</fullName>
        <ecNumber evidence="7">2.7.1.4</ecNumber>
    </submittedName>
</protein>
<evidence type="ECO:0000256" key="3">
    <source>
        <dbReference type="ARBA" id="ARBA00022741"/>
    </source>
</evidence>